<feature type="compositionally biased region" description="Basic and acidic residues" evidence="9">
    <location>
        <begin position="248"/>
        <end position="258"/>
    </location>
</feature>
<comment type="cofactor">
    <cofactor evidence="1 8">
        <name>Zn(2+)</name>
        <dbReference type="ChEBI" id="CHEBI:29105"/>
    </cofactor>
</comment>
<dbReference type="CDD" id="cd00326">
    <property type="entry name" value="alpha_CA"/>
    <property type="match status" value="1"/>
</dbReference>
<dbReference type="GO" id="GO:0008270">
    <property type="term" value="F:zinc ion binding"/>
    <property type="evidence" value="ECO:0007669"/>
    <property type="project" value="UniProtKB-UniRule"/>
</dbReference>
<feature type="region of interest" description="Disordered" evidence="9">
    <location>
        <begin position="328"/>
        <end position="368"/>
    </location>
</feature>
<dbReference type="InterPro" id="IPR036398">
    <property type="entry name" value="CA_dom_sf"/>
</dbReference>
<feature type="domain" description="Alpha-carbonic anhydrase" evidence="10">
    <location>
        <begin position="413"/>
        <end position="676"/>
    </location>
</feature>
<evidence type="ECO:0000256" key="7">
    <source>
        <dbReference type="ARBA" id="ARBA00048348"/>
    </source>
</evidence>
<dbReference type="PANTHER" id="PTHR18952:SF141">
    <property type="entry name" value="CARBONIC ANHYDRASE"/>
    <property type="match status" value="1"/>
</dbReference>
<dbReference type="Gene3D" id="3.10.200.10">
    <property type="entry name" value="Alpha carbonic anhydrase"/>
    <property type="match status" value="1"/>
</dbReference>
<evidence type="ECO:0000256" key="9">
    <source>
        <dbReference type="SAM" id="MobiDB-lite"/>
    </source>
</evidence>
<dbReference type="EMBL" id="GGYP01002709">
    <property type="protein sequence ID" value="MDE47480.1"/>
    <property type="molecule type" value="Transcribed_RNA"/>
</dbReference>
<dbReference type="PROSITE" id="PS00162">
    <property type="entry name" value="ALPHA_CA_1"/>
    <property type="match status" value="1"/>
</dbReference>
<keyword evidence="6 8" id="KW-0456">Lyase</keyword>
<proteinExistence type="inferred from homology"/>
<evidence type="ECO:0000313" key="12">
    <source>
        <dbReference type="EMBL" id="MDE47480.1"/>
    </source>
</evidence>
<evidence type="ECO:0000313" key="11">
    <source>
        <dbReference type="EMBL" id="MDE45392.1"/>
    </source>
</evidence>
<feature type="compositionally biased region" description="Polar residues" evidence="9">
    <location>
        <begin position="74"/>
        <end position="83"/>
    </location>
</feature>
<dbReference type="InterPro" id="IPR018338">
    <property type="entry name" value="Carbonic_anhydrase_a-class_CS"/>
</dbReference>
<feature type="region of interest" description="Disordered" evidence="9">
    <location>
        <begin position="57"/>
        <end position="83"/>
    </location>
</feature>
<dbReference type="InterPro" id="IPR023561">
    <property type="entry name" value="Carbonic_anhydrase_a-class"/>
</dbReference>
<reference evidence="12" key="1">
    <citation type="submission" date="2018-10" db="EMBL/GenBank/DDBJ databases">
        <title>Transcriptome assembly of Aceria tosichella (Wheat curl mite) Type 2.</title>
        <authorList>
            <person name="Scully E.D."/>
            <person name="Geib S.M."/>
            <person name="Palmer N.A."/>
            <person name="Gupta A.K."/>
            <person name="Sarath G."/>
            <person name="Tatineni S."/>
        </authorList>
    </citation>
    <scope>NUCLEOTIDE SEQUENCE</scope>
    <source>
        <strain evidence="12">LincolnNE</strain>
    </source>
</reference>
<dbReference type="EMBL" id="GGYP01000621">
    <property type="protein sequence ID" value="MDE45392.1"/>
    <property type="molecule type" value="Transcribed_RNA"/>
</dbReference>
<feature type="compositionally biased region" description="Low complexity" evidence="9">
    <location>
        <begin position="161"/>
        <end position="171"/>
    </location>
</feature>
<feature type="compositionally biased region" description="Low complexity" evidence="9">
    <location>
        <begin position="233"/>
        <end position="247"/>
    </location>
</feature>
<comment type="catalytic activity">
    <reaction evidence="7 8">
        <text>hydrogencarbonate + H(+) = CO2 + H2O</text>
        <dbReference type="Rhea" id="RHEA:10748"/>
        <dbReference type="ChEBI" id="CHEBI:15377"/>
        <dbReference type="ChEBI" id="CHEBI:15378"/>
        <dbReference type="ChEBI" id="CHEBI:16526"/>
        <dbReference type="ChEBI" id="CHEBI:17544"/>
        <dbReference type="EC" id="4.2.1.1"/>
    </reaction>
</comment>
<gene>
    <name evidence="12" type="primary">CA7_3</name>
    <name evidence="11" type="synonym">CA7_4</name>
    <name evidence="11" type="ORF">g.17908</name>
    <name evidence="12" type="ORF">g.17909</name>
</gene>
<dbReference type="InterPro" id="IPR001148">
    <property type="entry name" value="CA_dom"/>
</dbReference>
<feature type="compositionally biased region" description="Acidic residues" evidence="9">
    <location>
        <begin position="330"/>
        <end position="351"/>
    </location>
</feature>
<evidence type="ECO:0000256" key="2">
    <source>
        <dbReference type="ARBA" id="ARBA00010718"/>
    </source>
</evidence>
<organism evidence="12">
    <name type="scientific">Aceria tosichella</name>
    <name type="common">wheat curl mite</name>
    <dbReference type="NCBI Taxonomy" id="561515"/>
    <lineage>
        <taxon>Eukaryota</taxon>
        <taxon>Metazoa</taxon>
        <taxon>Ecdysozoa</taxon>
        <taxon>Arthropoda</taxon>
        <taxon>Chelicerata</taxon>
        <taxon>Arachnida</taxon>
        <taxon>Acari</taxon>
        <taxon>Acariformes</taxon>
        <taxon>Trombidiformes</taxon>
        <taxon>Prostigmata</taxon>
        <taxon>Eupodina</taxon>
        <taxon>Eriophyoidea</taxon>
        <taxon>Eriophyidae</taxon>
        <taxon>Eriophyinae</taxon>
        <taxon>Aceriini</taxon>
        <taxon>Aceria</taxon>
    </lineage>
</organism>
<sequence length="725" mass="81139">MRSMFVGAILSPSRAAMLLSPMPSMQSLVTVAFMSRASLGYYVMATQGHCTVLRRARDQRQRQQRQQQQQRQQTHSNKATPSHNVYQYQLRATALNTNNKPSVGGYGPIGVGVNTISLTLTARTRTTIDSSSSSSSVVAYRSCSSCSSLFHANAIDAATKAADSSSSSSSSRVSNVAGPSWLPGSKRDDGSISYEEHRSSRRSQQDDRRGSLIEAAGSSSASAKYNKQIQVAGSSSSNHNGNNNYYNHNDRPYQDRLTKAARQSPYRPTKLAAAPNEPGERVSRGEAIEEQHSDETGAGELAIGESDIHWNSSHKLRLRDQQAANIYDDNFYDDDDDDQGDDDDDDDDCDQPDWPNYTPLKERNKQRARKRTVEEWRVLWRAARNHQQTDHYDYSLYGLSTDLDRAVAQHQRQAMLYNQDRHLKEEQAKQVAPNMKQSPISLMTINPAYEPQSKPLILEYPTTVENLRISNTGFSWEVKIPYQISMTTALYGAHLHRYRLDQFHCHWGSSEQQGSEHTVDGVYYSAEMHFVHYNMERYHTMSKAARHPDGLVVLAVFLDAQPNHHNHAELDKIVSNLKLIPLKGDHAIIKQAVRIENLLPANRSYWSYQGSLTTPPYLESVTWFVLKQPIKCSTNQIERFRALKSNLRSDDEEQVFIRSNFRKTQPLNGRTIISYDEPNGAPIKSPASGGGVHYSNSSSSSASSATSSASLNSASARQSSSASHH</sequence>
<evidence type="ECO:0000256" key="1">
    <source>
        <dbReference type="ARBA" id="ARBA00001947"/>
    </source>
</evidence>
<dbReference type="GO" id="GO:0004089">
    <property type="term" value="F:carbonate dehydratase activity"/>
    <property type="evidence" value="ECO:0007669"/>
    <property type="project" value="UniProtKB-UniRule"/>
</dbReference>
<evidence type="ECO:0000256" key="8">
    <source>
        <dbReference type="RuleBase" id="RU367011"/>
    </source>
</evidence>
<accession>A0A6G1SC37</accession>
<dbReference type="EC" id="4.2.1.1" evidence="3 8"/>
<keyword evidence="5 8" id="KW-0862">Zinc</keyword>
<dbReference type="PROSITE" id="PS51144">
    <property type="entry name" value="ALPHA_CA_2"/>
    <property type="match status" value="1"/>
</dbReference>
<dbReference type="SUPFAM" id="SSF51069">
    <property type="entry name" value="Carbonic anhydrase"/>
    <property type="match status" value="1"/>
</dbReference>
<feature type="compositionally biased region" description="Polar residues" evidence="9">
    <location>
        <begin position="217"/>
        <end position="232"/>
    </location>
</feature>
<dbReference type="Pfam" id="PF00194">
    <property type="entry name" value="Carb_anhydrase"/>
    <property type="match status" value="1"/>
</dbReference>
<dbReference type="AlphaFoldDB" id="A0A6G1SC37"/>
<feature type="compositionally biased region" description="Basic and acidic residues" evidence="9">
    <location>
        <begin position="185"/>
        <end position="211"/>
    </location>
</feature>
<evidence type="ECO:0000256" key="5">
    <source>
        <dbReference type="ARBA" id="ARBA00022833"/>
    </source>
</evidence>
<evidence type="ECO:0000256" key="3">
    <source>
        <dbReference type="ARBA" id="ARBA00012925"/>
    </source>
</evidence>
<dbReference type="SMART" id="SM01057">
    <property type="entry name" value="Carb_anhydrase"/>
    <property type="match status" value="1"/>
</dbReference>
<evidence type="ECO:0000256" key="6">
    <source>
        <dbReference type="ARBA" id="ARBA00023239"/>
    </source>
</evidence>
<name>A0A6G1SC37_9ACAR</name>
<comment type="function">
    <text evidence="8">Reversible hydration of carbon dioxide.</text>
</comment>
<feature type="compositionally biased region" description="Low complexity" evidence="9">
    <location>
        <begin position="64"/>
        <end position="73"/>
    </location>
</feature>
<dbReference type="PANTHER" id="PTHR18952">
    <property type="entry name" value="CARBONIC ANHYDRASE"/>
    <property type="match status" value="1"/>
</dbReference>
<feature type="region of interest" description="Disordered" evidence="9">
    <location>
        <begin position="669"/>
        <end position="725"/>
    </location>
</feature>
<comment type="similarity">
    <text evidence="2 8">Belongs to the alpha-carbonic anhydrase family.</text>
</comment>
<evidence type="ECO:0000259" key="10">
    <source>
        <dbReference type="PROSITE" id="PS51144"/>
    </source>
</evidence>
<evidence type="ECO:0000256" key="4">
    <source>
        <dbReference type="ARBA" id="ARBA00022723"/>
    </source>
</evidence>
<feature type="compositionally biased region" description="Low complexity" evidence="9">
    <location>
        <begin position="695"/>
        <end position="725"/>
    </location>
</feature>
<protein>
    <recommendedName>
        <fullName evidence="3 8">Carbonic anhydrase</fullName>
        <ecNumber evidence="3 8">4.2.1.1</ecNumber>
    </recommendedName>
</protein>
<feature type="region of interest" description="Disordered" evidence="9">
    <location>
        <begin position="161"/>
        <end position="282"/>
    </location>
</feature>
<keyword evidence="4 8" id="KW-0479">Metal-binding</keyword>
<dbReference type="GO" id="GO:0005737">
    <property type="term" value="C:cytoplasm"/>
    <property type="evidence" value="ECO:0007669"/>
    <property type="project" value="TreeGrafter"/>
</dbReference>